<accession>A0A078AGM3</accession>
<evidence type="ECO:0000313" key="3">
    <source>
        <dbReference type="EMBL" id="CDW80976.1"/>
    </source>
</evidence>
<dbReference type="InterPro" id="IPR045034">
    <property type="entry name" value="O-acyltransferase_WSD1-like"/>
</dbReference>
<dbReference type="InterPro" id="IPR009721">
    <property type="entry name" value="O-acyltransferase_WSD1_C"/>
</dbReference>
<evidence type="ECO:0000313" key="4">
    <source>
        <dbReference type="Proteomes" id="UP000039865"/>
    </source>
</evidence>
<dbReference type="Pfam" id="PF06974">
    <property type="entry name" value="WS_DGAT_C"/>
    <property type="match status" value="1"/>
</dbReference>
<gene>
    <name evidence="3" type="primary">Contig4620.g4934</name>
    <name evidence="3" type="ORF">STYLEM_9982</name>
</gene>
<reference evidence="3 4" key="1">
    <citation type="submission" date="2014-06" db="EMBL/GenBank/DDBJ databases">
        <authorList>
            <person name="Swart Estienne"/>
        </authorList>
    </citation>
    <scope>NUCLEOTIDE SEQUENCE [LARGE SCALE GENOMIC DNA]</scope>
    <source>
        <strain evidence="3 4">130c</strain>
    </source>
</reference>
<dbReference type="PANTHER" id="PTHR31650:SF1">
    <property type="entry name" value="WAX ESTER SYNTHASE_DIACYLGLYCEROL ACYLTRANSFERASE 4-RELATED"/>
    <property type="match status" value="1"/>
</dbReference>
<dbReference type="Proteomes" id="UP000039865">
    <property type="component" value="Unassembled WGS sequence"/>
</dbReference>
<name>A0A078AGM3_STYLE</name>
<dbReference type="GO" id="GO:0005886">
    <property type="term" value="C:plasma membrane"/>
    <property type="evidence" value="ECO:0007669"/>
    <property type="project" value="TreeGrafter"/>
</dbReference>
<protein>
    <recommendedName>
        <fullName evidence="2">O-acyltransferase WSD1 C-terminal domain-containing protein</fullName>
    </recommendedName>
</protein>
<dbReference type="InParanoid" id="A0A078AGM3"/>
<proteinExistence type="predicted"/>
<keyword evidence="4" id="KW-1185">Reference proteome</keyword>
<dbReference type="PANTHER" id="PTHR31650">
    <property type="entry name" value="O-ACYLTRANSFERASE (WSD1-LIKE) FAMILY PROTEIN"/>
    <property type="match status" value="1"/>
</dbReference>
<keyword evidence="1" id="KW-0812">Transmembrane</keyword>
<dbReference type="GO" id="GO:0019432">
    <property type="term" value="P:triglyceride biosynthetic process"/>
    <property type="evidence" value="ECO:0007669"/>
    <property type="project" value="TreeGrafter"/>
</dbReference>
<dbReference type="GO" id="GO:0008374">
    <property type="term" value="F:O-acyltransferase activity"/>
    <property type="evidence" value="ECO:0007669"/>
    <property type="project" value="InterPro"/>
</dbReference>
<keyword evidence="1" id="KW-1133">Transmembrane helix</keyword>
<feature type="transmembrane region" description="Helical" evidence="1">
    <location>
        <begin position="142"/>
        <end position="160"/>
    </location>
</feature>
<keyword evidence="1" id="KW-0472">Membrane</keyword>
<sequence>MYAYTDKIQSINSIKEQFKRNGKHLGHFKSKYVDLFGSLYLSELKGAELKSEWKRAFIEVADDIQDEKQLGLFITRVGQEKIENSSIQFRIYFIKNFMKDQSCIIVKTGHGMADGVAVILAACATQDTFDSQQLPQLRPFKFTDFLMTHLMIFFFLYYVIFPPKQVVQPIQIDPPCWNKVEITPSQSISKDFKVSDVYKLSKKFNCSVNDLMMTVINVSMRDYFSKKGQYYEQIKYAIPMNCRRIPQSFDEFYYLNYSHAETIFLDMKKEYDFQTVVHQGRDHMNQLKNSYRELISIYLIKMASYFIPSFVLNMMRQKMIDNLPKISISNINGPKIPLEFGGAKTRAISFTCIFDGQFCFFSIFSHQDVMKLGLYVTKMNVIGNELMEMIEIKIEDLLKQKQIQ</sequence>
<dbReference type="AlphaFoldDB" id="A0A078AGM3"/>
<evidence type="ECO:0000259" key="2">
    <source>
        <dbReference type="Pfam" id="PF06974"/>
    </source>
</evidence>
<evidence type="ECO:0000256" key="1">
    <source>
        <dbReference type="SAM" id="Phobius"/>
    </source>
</evidence>
<organism evidence="3 4">
    <name type="scientific">Stylonychia lemnae</name>
    <name type="common">Ciliate</name>
    <dbReference type="NCBI Taxonomy" id="5949"/>
    <lineage>
        <taxon>Eukaryota</taxon>
        <taxon>Sar</taxon>
        <taxon>Alveolata</taxon>
        <taxon>Ciliophora</taxon>
        <taxon>Intramacronucleata</taxon>
        <taxon>Spirotrichea</taxon>
        <taxon>Stichotrichia</taxon>
        <taxon>Sporadotrichida</taxon>
        <taxon>Oxytrichidae</taxon>
        <taxon>Stylonychinae</taxon>
        <taxon>Stylonychia</taxon>
    </lineage>
</organism>
<feature type="domain" description="O-acyltransferase WSD1 C-terminal" evidence="2">
    <location>
        <begin position="267"/>
        <end position="391"/>
    </location>
</feature>
<feature type="transmembrane region" description="Helical" evidence="1">
    <location>
        <begin position="295"/>
        <end position="315"/>
    </location>
</feature>
<dbReference type="EMBL" id="CCKQ01009484">
    <property type="protein sequence ID" value="CDW80976.1"/>
    <property type="molecule type" value="Genomic_DNA"/>
</dbReference>